<comment type="caution">
    <text evidence="1">The sequence shown here is derived from an EMBL/GenBank/DDBJ whole genome shotgun (WGS) entry which is preliminary data.</text>
</comment>
<reference evidence="1 2" key="1">
    <citation type="submission" date="2021-01" db="EMBL/GenBank/DDBJ databases">
        <title>Antibiotic resistance and phylogeny of Pseudomonas spp. isolated over three decades from chicken meat in the Norwegian food chain.</title>
        <authorList>
            <person name="Moen B."/>
        </authorList>
    </citation>
    <scope>NUCLEOTIDE SEQUENCE [LARGE SCALE GENOMIC DNA]</scope>
    <source>
        <strain evidence="1 2">MF6766</strain>
    </source>
</reference>
<name>A0ABS1H0Y2_9PSED</name>
<accession>A0ABS1H0Y2</accession>
<protein>
    <submittedName>
        <fullName evidence="1">Uncharacterized protein</fullName>
    </submittedName>
</protein>
<dbReference type="RefSeq" id="WP_200657679.1">
    <property type="nucleotide sequence ID" value="NZ_JAENSR010000009.1"/>
</dbReference>
<organism evidence="1 2">
    <name type="scientific">Pseudomonas haemolytica</name>
    <dbReference type="NCBI Taxonomy" id="2600065"/>
    <lineage>
        <taxon>Bacteria</taxon>
        <taxon>Pseudomonadati</taxon>
        <taxon>Pseudomonadota</taxon>
        <taxon>Gammaproteobacteria</taxon>
        <taxon>Pseudomonadales</taxon>
        <taxon>Pseudomonadaceae</taxon>
        <taxon>Pseudomonas</taxon>
    </lineage>
</organism>
<gene>
    <name evidence="1" type="ORF">JJD71_26610</name>
</gene>
<proteinExistence type="predicted"/>
<evidence type="ECO:0000313" key="2">
    <source>
        <dbReference type="Proteomes" id="UP000620382"/>
    </source>
</evidence>
<dbReference type="Proteomes" id="UP000620382">
    <property type="component" value="Unassembled WGS sequence"/>
</dbReference>
<dbReference type="EMBL" id="JAENSR010000009">
    <property type="protein sequence ID" value="MBK3462643.1"/>
    <property type="molecule type" value="Genomic_DNA"/>
</dbReference>
<keyword evidence="2" id="KW-1185">Reference proteome</keyword>
<sequence>MNGVKEKRNKKIELKLNPSYVNLLNEIAYTYGIKNVNTLVDMILNCKALARKQASRESKNLFDNIGKQSTQSINIVKQVIENALEKRLPLAIQELKVIERGFQHRAQTEDIDVLATFQDKVESLAKSIGAMVTNNVRHEADTSKEAERFKRRLSEIDVNERLPRKRNFYSRHTSSVYASHFKNNGVFQAGQRPDAYNRRALKHAIYSNVEFMIEHTSVEQYKRAYVIMNQWNDLNKKLNTSLLEGGSTGIEELFKGIISLEKKANQIISAT</sequence>
<evidence type="ECO:0000313" key="1">
    <source>
        <dbReference type="EMBL" id="MBK3462643.1"/>
    </source>
</evidence>